<accession>A0ABX7DX37</accession>
<gene>
    <name evidence="1" type="ORF">I5776_11275</name>
</gene>
<keyword evidence="2" id="KW-1185">Reference proteome</keyword>
<evidence type="ECO:0000313" key="2">
    <source>
        <dbReference type="Proteomes" id="UP000595691"/>
    </source>
</evidence>
<sequence>MKKNPKLMGDNHVKSVYNALQQYIKKEPMNSLPLIVSQTVNFITNMFPNIESVISKFETDIPDHSNDLVLYIGKNKKISVNLFLIKKGGRIQPKNPGAKSFFSKYFLSNTLQEIFNQVFEKEYIDYLSNLVKIKLGEHYVKDKKELKKLVSGYFPKFTDEINSFRETFLYRLRESCFALLTDFYNKKSESFFYAYNVFFMTKDVNIVTSYGKAENEVYVEQFNPGTPQFNDIQIYKSGKNTVGIKYGEVALTLRFKFESSPISSIKLAASYEKFPEEFEIASINYLTIEKMSDLLNSHQYFQTTNSSNAIGKCHEALTYYYFLKEFPNVTQVETDECVELLSKYYSRVKPDVLKKLYCSTSTIISVISERLHQKYYTFKIESIELIPENYVYDRLDTGDLQLILLIDKEYVIENISLKALAKKSNKITTKNPGIGTILGPIYFNVGSMEQAVNEVKTKFLTGEINHKESLEILAAELGEYLKIATQEQLKRGIENLLGKAMMAVTYYDENVSYCKEYSRIEDEVKVYTKAPTAIQNTLSWHKNLESINLRVKFSKGQKHGWSSIKLTSEYQLS</sequence>
<dbReference type="RefSeq" id="WP_202776513.1">
    <property type="nucleotide sequence ID" value="NZ_CP065425.1"/>
</dbReference>
<reference evidence="1 2" key="1">
    <citation type="submission" date="2020-11" db="EMBL/GenBank/DDBJ databases">
        <title>Taxonomic evaluation of the Bacillus sporothermodurans group of bacteria based on whole genome sequences.</title>
        <authorList>
            <person name="Fiedler G."/>
            <person name="Herbstmann A.-D."/>
            <person name="Doll E."/>
            <person name="Wenning M."/>
            <person name="Brinks E."/>
            <person name="Kabisch J."/>
            <person name="Breitenwieser F."/>
            <person name="Lappann M."/>
            <person name="Boehnlein C."/>
            <person name="Franz C."/>
        </authorList>
    </citation>
    <scope>NUCLEOTIDE SEQUENCE [LARGE SCALE GENOMIC DNA]</scope>
    <source>
        <strain evidence="1 2">JCM 19841</strain>
    </source>
</reference>
<dbReference type="Proteomes" id="UP000595691">
    <property type="component" value="Chromosome"/>
</dbReference>
<protein>
    <submittedName>
        <fullName evidence="1">Uncharacterized protein</fullName>
    </submittedName>
</protein>
<organism evidence="1 2">
    <name type="scientific">Heyndrickxia vini</name>
    <dbReference type="NCBI Taxonomy" id="1476025"/>
    <lineage>
        <taxon>Bacteria</taxon>
        <taxon>Bacillati</taxon>
        <taxon>Bacillota</taxon>
        <taxon>Bacilli</taxon>
        <taxon>Bacillales</taxon>
        <taxon>Bacillaceae</taxon>
        <taxon>Heyndrickxia</taxon>
    </lineage>
</organism>
<name>A0ABX7DX37_9BACI</name>
<evidence type="ECO:0000313" key="1">
    <source>
        <dbReference type="EMBL" id="QQZ07678.1"/>
    </source>
</evidence>
<dbReference type="EMBL" id="CP065425">
    <property type="protein sequence ID" value="QQZ07678.1"/>
    <property type="molecule type" value="Genomic_DNA"/>
</dbReference>
<proteinExistence type="predicted"/>